<reference evidence="1 2" key="1">
    <citation type="submission" date="2020-04" db="EMBL/GenBank/DDBJ databases">
        <title>Genome-Wide Identification of 5-Methylcytosine Sites in Bacterial Genomes By High-Throughput Sequencing of MspJI Restriction Fragments.</title>
        <authorList>
            <person name="Wu V."/>
        </authorList>
    </citation>
    <scope>NUCLEOTIDE SEQUENCE [LARGE SCALE GENOMIC DNA]</scope>
    <source>
        <strain evidence="1 2">S2</strain>
    </source>
</reference>
<evidence type="ECO:0000313" key="1">
    <source>
        <dbReference type="EMBL" id="QIZ08399.1"/>
    </source>
</evidence>
<proteinExistence type="predicted"/>
<sequence>METSFHGLKVAISSPGYYVDKYFQEDEVTTQFVRLTDDFSSKQEAIEWIEAMMEEVAERKEGYSQQKVSRTSLL</sequence>
<name>A0A6H1P4B1_PRIMG</name>
<accession>A0A6H1P4B1</accession>
<evidence type="ECO:0000313" key="2">
    <source>
        <dbReference type="Proteomes" id="UP000501868"/>
    </source>
</evidence>
<reference evidence="1 2" key="2">
    <citation type="submission" date="2020-04" db="EMBL/GenBank/DDBJ databases">
        <authorList>
            <person name="Fomenkov A."/>
            <person name="Anton B.P."/>
            <person name="Roberts R.J."/>
        </authorList>
    </citation>
    <scope>NUCLEOTIDE SEQUENCE [LARGE SCALE GENOMIC DNA]</scope>
    <source>
        <strain evidence="1 2">S2</strain>
    </source>
</reference>
<organism evidence="1 2">
    <name type="scientific">Priestia megaterium</name>
    <name type="common">Bacillus megaterium</name>
    <dbReference type="NCBI Taxonomy" id="1404"/>
    <lineage>
        <taxon>Bacteria</taxon>
        <taxon>Bacillati</taxon>
        <taxon>Bacillota</taxon>
        <taxon>Bacilli</taxon>
        <taxon>Bacillales</taxon>
        <taxon>Bacillaceae</taxon>
        <taxon>Priestia</taxon>
    </lineage>
</organism>
<protein>
    <submittedName>
        <fullName evidence="1">Uncharacterized protein</fullName>
    </submittedName>
</protein>
<dbReference type="Proteomes" id="UP000501868">
    <property type="component" value="Chromosome"/>
</dbReference>
<gene>
    <name evidence="1" type="ORF">HFZ78_18150</name>
</gene>
<dbReference type="EMBL" id="CP051128">
    <property type="protein sequence ID" value="QIZ08399.1"/>
    <property type="molecule type" value="Genomic_DNA"/>
</dbReference>
<dbReference type="AlphaFoldDB" id="A0A6H1P4B1"/>